<sequence length="240" mass="27284">MKKTLIFIALQLQVIFAIAQTPLNFDTEILSSGNYIVGVPYEVSSVGATNQIKINCKATGTEAKFGVYADDEGAPGELIFHSNTITLTEDEVMVSLENTVLEPGKYWIMVNYKSNGYHVNANVSDPLSKVYYTQQRFSESFPVSAAEFDLYYGHQFPFSIEVIEKPKSFEMEVYPNPTVDDVHIQANQKEYMVHVYDSQAKKVLSQFCQNYKTELELKTLQKGTYYIVIEGEETFRILKN</sequence>
<evidence type="ECO:0000259" key="2">
    <source>
        <dbReference type="Pfam" id="PF18962"/>
    </source>
</evidence>
<feature type="chain" id="PRO_5030922400" evidence="1">
    <location>
        <begin position="20"/>
        <end position="240"/>
    </location>
</feature>
<feature type="signal peptide" evidence="1">
    <location>
        <begin position="1"/>
        <end position="19"/>
    </location>
</feature>
<evidence type="ECO:0000256" key="1">
    <source>
        <dbReference type="SAM" id="SignalP"/>
    </source>
</evidence>
<dbReference type="RefSeq" id="WP_168884116.1">
    <property type="nucleotide sequence ID" value="NZ_JABAIL010000006.1"/>
</dbReference>
<gene>
    <name evidence="3" type="ORF">HGP29_19570</name>
</gene>
<dbReference type="InterPro" id="IPR026444">
    <property type="entry name" value="Secre_tail"/>
</dbReference>
<dbReference type="AlphaFoldDB" id="A0A7X8SND7"/>
<feature type="domain" description="Secretion system C-terminal sorting" evidence="2">
    <location>
        <begin position="173"/>
        <end position="234"/>
    </location>
</feature>
<name>A0A7X8SND7_9BACT</name>
<reference evidence="3 4" key="1">
    <citation type="submission" date="2020-04" db="EMBL/GenBank/DDBJ databases">
        <title>Flammeovirga sp. SR4, a novel species isolated from seawater.</title>
        <authorList>
            <person name="Wang X."/>
        </authorList>
    </citation>
    <scope>NUCLEOTIDE SEQUENCE [LARGE SCALE GENOMIC DNA]</scope>
    <source>
        <strain evidence="3 4">SR4</strain>
    </source>
</reference>
<evidence type="ECO:0000313" key="4">
    <source>
        <dbReference type="Proteomes" id="UP000585050"/>
    </source>
</evidence>
<comment type="caution">
    <text evidence="3">The sequence shown here is derived from an EMBL/GenBank/DDBJ whole genome shotgun (WGS) entry which is preliminary data.</text>
</comment>
<accession>A0A7X8SND7</accession>
<evidence type="ECO:0000313" key="3">
    <source>
        <dbReference type="EMBL" id="NLR93405.1"/>
    </source>
</evidence>
<protein>
    <submittedName>
        <fullName evidence="3">T9SS type A sorting domain-containing protein</fullName>
    </submittedName>
</protein>
<proteinExistence type="predicted"/>
<organism evidence="3 4">
    <name type="scientific">Flammeovirga agarivorans</name>
    <dbReference type="NCBI Taxonomy" id="2726742"/>
    <lineage>
        <taxon>Bacteria</taxon>
        <taxon>Pseudomonadati</taxon>
        <taxon>Bacteroidota</taxon>
        <taxon>Cytophagia</taxon>
        <taxon>Cytophagales</taxon>
        <taxon>Flammeovirgaceae</taxon>
        <taxon>Flammeovirga</taxon>
    </lineage>
</organism>
<keyword evidence="4" id="KW-1185">Reference proteome</keyword>
<dbReference type="EMBL" id="JABAIL010000006">
    <property type="protein sequence ID" value="NLR93405.1"/>
    <property type="molecule type" value="Genomic_DNA"/>
</dbReference>
<keyword evidence="1" id="KW-0732">Signal</keyword>
<dbReference type="Pfam" id="PF18962">
    <property type="entry name" value="Por_Secre_tail"/>
    <property type="match status" value="1"/>
</dbReference>
<dbReference type="Proteomes" id="UP000585050">
    <property type="component" value="Unassembled WGS sequence"/>
</dbReference>
<dbReference type="NCBIfam" id="TIGR04183">
    <property type="entry name" value="Por_Secre_tail"/>
    <property type="match status" value="1"/>
</dbReference>